<dbReference type="InterPro" id="IPR001250">
    <property type="entry name" value="Man6P_Isoase-1"/>
</dbReference>
<dbReference type="Pfam" id="PF03330">
    <property type="entry name" value="DPBB_1"/>
    <property type="match status" value="1"/>
</dbReference>
<evidence type="ECO:0000256" key="12">
    <source>
        <dbReference type="ARBA" id="ARBA00030762"/>
    </source>
</evidence>
<evidence type="ECO:0000256" key="5">
    <source>
        <dbReference type="ARBA" id="ARBA00010772"/>
    </source>
</evidence>
<dbReference type="NCBIfam" id="TIGR02197">
    <property type="entry name" value="heptose_epim"/>
    <property type="match status" value="1"/>
</dbReference>
<dbReference type="GO" id="GO:0005975">
    <property type="term" value="P:carbohydrate metabolic process"/>
    <property type="evidence" value="ECO:0007669"/>
    <property type="project" value="InterPro"/>
</dbReference>
<dbReference type="Gene3D" id="3.40.50.720">
    <property type="entry name" value="NAD(P)-binding Rossmann-like Domain"/>
    <property type="match status" value="1"/>
</dbReference>
<dbReference type="UniPathway" id="UPA00126">
    <property type="reaction ID" value="UER00423"/>
</dbReference>
<organism evidence="14 15">
    <name type="scientific">Aspergillus hiratsukae</name>
    <dbReference type="NCBI Taxonomy" id="1194566"/>
    <lineage>
        <taxon>Eukaryota</taxon>
        <taxon>Fungi</taxon>
        <taxon>Dikarya</taxon>
        <taxon>Ascomycota</taxon>
        <taxon>Pezizomycotina</taxon>
        <taxon>Eurotiomycetes</taxon>
        <taxon>Eurotiomycetidae</taxon>
        <taxon>Eurotiales</taxon>
        <taxon>Aspergillaceae</taxon>
        <taxon>Aspergillus</taxon>
        <taxon>Aspergillus subgen. Fumigati</taxon>
    </lineage>
</organism>
<dbReference type="InterPro" id="IPR046457">
    <property type="entry name" value="PMI_typeI_cat"/>
</dbReference>
<evidence type="ECO:0000256" key="10">
    <source>
        <dbReference type="ARBA" id="ARBA00023235"/>
    </source>
</evidence>
<reference evidence="14" key="1">
    <citation type="submission" date="2020-06" db="EMBL/GenBank/DDBJ databases">
        <title>Draft genome sequences of strains closely related to Aspergillus parafelis and Aspergillus hiratsukae.</title>
        <authorList>
            <person name="Dos Santos R.A.C."/>
            <person name="Rivero-Menendez O."/>
            <person name="Steenwyk J.L."/>
            <person name="Mead M.E."/>
            <person name="Goldman G.H."/>
            <person name="Alastruey-Izquierdo A."/>
            <person name="Rokas A."/>
        </authorList>
    </citation>
    <scope>NUCLEOTIDE SEQUENCE</scope>
    <source>
        <strain evidence="14">CNM-CM6106</strain>
    </source>
</reference>
<comment type="similarity">
    <text evidence="5">Belongs to the mannose-6-phosphate isomerase type 1 family.</text>
</comment>
<evidence type="ECO:0000313" key="14">
    <source>
        <dbReference type="EMBL" id="KAF7160991.1"/>
    </source>
</evidence>
<evidence type="ECO:0000256" key="4">
    <source>
        <dbReference type="ARBA" id="ARBA00004666"/>
    </source>
</evidence>
<dbReference type="InterPro" id="IPR011912">
    <property type="entry name" value="Heptose_epim"/>
</dbReference>
<dbReference type="SUPFAM" id="SSF50685">
    <property type="entry name" value="Barwin-like endoglucanases"/>
    <property type="match status" value="1"/>
</dbReference>
<evidence type="ECO:0000256" key="1">
    <source>
        <dbReference type="ARBA" id="ARBA00000757"/>
    </source>
</evidence>
<dbReference type="Pfam" id="PF20512">
    <property type="entry name" value="PMI_typeI_hel"/>
    <property type="match status" value="1"/>
</dbReference>
<evidence type="ECO:0000256" key="6">
    <source>
        <dbReference type="ARBA" id="ARBA00011956"/>
    </source>
</evidence>
<evidence type="ECO:0000256" key="7">
    <source>
        <dbReference type="ARBA" id="ARBA00018236"/>
    </source>
</evidence>
<dbReference type="CDD" id="cd22271">
    <property type="entry name" value="DPBB_EXP_N-like"/>
    <property type="match status" value="1"/>
</dbReference>
<dbReference type="GO" id="GO:0008270">
    <property type="term" value="F:zinc ion binding"/>
    <property type="evidence" value="ECO:0007669"/>
    <property type="project" value="InterPro"/>
</dbReference>
<dbReference type="Pfam" id="PF20511">
    <property type="entry name" value="PMI_typeI_cat"/>
    <property type="match status" value="1"/>
</dbReference>
<evidence type="ECO:0000256" key="8">
    <source>
        <dbReference type="ARBA" id="ARBA00022723"/>
    </source>
</evidence>
<evidence type="ECO:0000256" key="9">
    <source>
        <dbReference type="ARBA" id="ARBA00022833"/>
    </source>
</evidence>
<dbReference type="Gene3D" id="3.90.25.10">
    <property type="entry name" value="UDP-galactose 4-epimerase, domain 1"/>
    <property type="match status" value="1"/>
</dbReference>
<dbReference type="Gene3D" id="2.60.120.10">
    <property type="entry name" value="Jelly Rolls"/>
    <property type="match status" value="2"/>
</dbReference>
<dbReference type="SUPFAM" id="SSF51735">
    <property type="entry name" value="NAD(P)-binding Rossmann-fold domains"/>
    <property type="match status" value="1"/>
</dbReference>
<proteinExistence type="inferred from homology"/>
<keyword evidence="8" id="KW-0479">Metal-binding</keyword>
<dbReference type="GO" id="GO:0005829">
    <property type="term" value="C:cytosol"/>
    <property type="evidence" value="ECO:0007669"/>
    <property type="project" value="TreeGrafter"/>
</dbReference>
<dbReference type="InterPro" id="IPR046458">
    <property type="entry name" value="PMI_typeI_hel"/>
</dbReference>
<dbReference type="PANTHER" id="PTHR10309:SF0">
    <property type="entry name" value="MANNOSE-6-PHOSPHATE ISOMERASE"/>
    <property type="match status" value="1"/>
</dbReference>
<keyword evidence="10" id="KW-0413">Isomerase</keyword>
<comment type="pathway">
    <text evidence="4">Nucleotide-sugar biosynthesis; GDP-alpha-D-mannose biosynthesis; alpha-D-mannose 1-phosphate from D-fructose 6-phosphate: step 1/2.</text>
</comment>
<dbReference type="InterPro" id="IPR049818">
    <property type="entry name" value="Expansin_EXLX1-like"/>
</dbReference>
<dbReference type="SUPFAM" id="SSF49590">
    <property type="entry name" value="PHL pollen allergen"/>
    <property type="match status" value="1"/>
</dbReference>
<comment type="catalytic activity">
    <reaction evidence="1">
        <text>D-mannose 6-phosphate = D-fructose 6-phosphate</text>
        <dbReference type="Rhea" id="RHEA:12356"/>
        <dbReference type="ChEBI" id="CHEBI:58735"/>
        <dbReference type="ChEBI" id="CHEBI:61527"/>
        <dbReference type="EC" id="5.3.1.8"/>
    </reaction>
</comment>
<protein>
    <recommendedName>
        <fullName evidence="7">Mannose-6-phosphate isomerase</fullName>
        <ecNumber evidence="6">5.3.1.8</ecNumber>
    </recommendedName>
    <alternativeName>
        <fullName evidence="11">Phosphohexomutase</fullName>
    </alternativeName>
    <alternativeName>
        <fullName evidence="12">Phosphomannose isomerase</fullName>
    </alternativeName>
</protein>
<evidence type="ECO:0000256" key="2">
    <source>
        <dbReference type="ARBA" id="ARBA00001947"/>
    </source>
</evidence>
<dbReference type="PROSITE" id="PS50842">
    <property type="entry name" value="EXPANSIN_EG45"/>
    <property type="match status" value="1"/>
</dbReference>
<feature type="domain" description="Expansin-like EG45" evidence="13">
    <location>
        <begin position="753"/>
        <end position="845"/>
    </location>
</feature>
<accession>A0A8H6PUH2</accession>
<sequence>MVYRLSSNKSLGKIGTRSLVARLFEAGNKENKIDHDTPYAELWMGTHNLHSSKDARTGISLQKTVELPFMFKILSIRKAICIQAHPDKQLAQQLHKRDPVTYPGPAADECIIVASQDQRDPAEGESALRRAWEALLHAPREQIIACTRELMSLIPCDDQDDRRFVPNLRLSAALICRLHQQYPEDVGLFAVFFMNHVSLTPGEAVFVPPGEPHAYLSGDVVECMASSANTVRGGFTDKKKDLDTLIPMLSYSYRPPLKPRVFPVNPHVRSTKGAVSSVLYQSPAEEFDVAKTDLFSPDAEVQLYPMDGPSLMVCIQGCKGIRAGHRMERITFGSTLYIGAGAGITIQNRGTGSLTISQALYDPNKAKTGNLARRVNLIVVTGGAGFIGSNIVKALNERGRKDIIVVDDMTDGSKFINIADCEIADYLDVDEFRQAISNDSLTPPSVIFRNGACSSTTEMNGKYMLDVNFTFSKELFHYCQRHNTRLIYASSAAVSGHNSTSGPLLENSTRATFPLNVYAYSKMLFDQYVENHRGTAASQVVGLRYFNVYGPREQHKGPMASIVYQMYQQLRQDGAVKLFGEYDGYKAGMQQRDFVYVGDVVKVNLFFLEHPSFSGIFDLGKGHADTFVDVANAVLEVSGVKGRIEYIPFPEHLKGRYQSSTCHSVWNSREQRLPSFLGPEAEVFIQYLQQEQSLQSPSAFEQQSFFHSSYSAFKTYRHPIMRYLLATLVIAALGTIAAAASGKATFYGGNLSGGTCSFTGYSLPSGIYGTAFSGAQWNNAAQCGACVNVKGPSGRTIKAMVVDQCPECAPGHFDLFQNAFTQLADISKGIIDITWDWTPCGITSPLILKNKEGTSRWWFSMQVMNANEPVSKLEVSTDGGRTWQGTNRQPYNFFEKSSGFGKDVVDVRVTGQSGRSLVVRNVGTSASSRITAPSNL</sequence>
<keyword evidence="9" id="KW-0862">Zinc</keyword>
<dbReference type="CDD" id="cd05248">
    <property type="entry name" value="ADP_GME_SDR_e"/>
    <property type="match status" value="1"/>
</dbReference>
<dbReference type="GO" id="GO:0009298">
    <property type="term" value="P:GDP-mannose biosynthetic process"/>
    <property type="evidence" value="ECO:0007669"/>
    <property type="project" value="UniProtKB-UniPathway"/>
</dbReference>
<dbReference type="GO" id="GO:0008712">
    <property type="term" value="F:ADP-glyceromanno-heptose 6-epimerase activity"/>
    <property type="evidence" value="ECO:0007669"/>
    <property type="project" value="InterPro"/>
</dbReference>
<dbReference type="InterPro" id="IPR036749">
    <property type="entry name" value="Expansin_CBD_sf"/>
</dbReference>
<evidence type="ECO:0000256" key="11">
    <source>
        <dbReference type="ARBA" id="ARBA00029741"/>
    </source>
</evidence>
<dbReference type="Gene3D" id="2.40.40.10">
    <property type="entry name" value="RlpA-like domain"/>
    <property type="match status" value="1"/>
</dbReference>
<name>A0A8H6PUH2_9EURO</name>
<dbReference type="InterPro" id="IPR036291">
    <property type="entry name" value="NAD(P)-bd_dom_sf"/>
</dbReference>
<dbReference type="InterPro" id="IPR009009">
    <property type="entry name" value="RlpA-like_DPBB"/>
</dbReference>
<dbReference type="Gene3D" id="2.60.40.760">
    <property type="entry name" value="Expansin, cellulose-binding-like domain"/>
    <property type="match status" value="1"/>
</dbReference>
<dbReference type="GO" id="GO:0004476">
    <property type="term" value="F:mannose-6-phosphate isomerase activity"/>
    <property type="evidence" value="ECO:0007669"/>
    <property type="project" value="UniProtKB-EC"/>
</dbReference>
<dbReference type="NCBIfam" id="NF041144">
    <property type="entry name" value="expansin_EXLX1"/>
    <property type="match status" value="1"/>
</dbReference>
<dbReference type="InterPro" id="IPR001509">
    <property type="entry name" value="Epimerase_deHydtase"/>
</dbReference>
<dbReference type="PANTHER" id="PTHR10309">
    <property type="entry name" value="MANNOSE-6-PHOSPHATE ISOMERASE"/>
    <property type="match status" value="1"/>
</dbReference>
<dbReference type="NCBIfam" id="TIGR00218">
    <property type="entry name" value="manA"/>
    <property type="match status" value="1"/>
</dbReference>
<evidence type="ECO:0000256" key="3">
    <source>
        <dbReference type="ARBA" id="ARBA00002564"/>
    </source>
</evidence>
<comment type="caution">
    <text evidence="14">The sequence shown here is derived from an EMBL/GenBank/DDBJ whole genome shotgun (WGS) entry which is preliminary data.</text>
</comment>
<dbReference type="EC" id="5.3.1.8" evidence="6"/>
<dbReference type="InterPro" id="IPR036908">
    <property type="entry name" value="RlpA-like_sf"/>
</dbReference>
<evidence type="ECO:0000259" key="13">
    <source>
        <dbReference type="PROSITE" id="PS50842"/>
    </source>
</evidence>
<dbReference type="SUPFAM" id="SSF51182">
    <property type="entry name" value="RmlC-like cupins"/>
    <property type="match status" value="1"/>
</dbReference>
<dbReference type="AlphaFoldDB" id="A0A8H6PUH2"/>
<dbReference type="EMBL" id="JACBAF010002254">
    <property type="protein sequence ID" value="KAF7160991.1"/>
    <property type="molecule type" value="Genomic_DNA"/>
</dbReference>
<comment type="function">
    <text evidence="3">Involved in the synthesis of the GDP-mannose and dolichol-phosphate-mannose required for a number of critical mannosyl transfer reactions.</text>
</comment>
<dbReference type="InterPro" id="IPR007112">
    <property type="entry name" value="Expansin/allergen_DPBB_dom"/>
</dbReference>
<gene>
    <name evidence="14" type="ORF">CNMCM6106_008320</name>
</gene>
<dbReference type="InterPro" id="IPR016305">
    <property type="entry name" value="Mannose-6-P_Isomerase"/>
</dbReference>
<dbReference type="Proteomes" id="UP000662466">
    <property type="component" value="Unassembled WGS sequence"/>
</dbReference>
<dbReference type="GO" id="GO:0050661">
    <property type="term" value="F:NADP binding"/>
    <property type="evidence" value="ECO:0007669"/>
    <property type="project" value="InterPro"/>
</dbReference>
<dbReference type="Pfam" id="PF01370">
    <property type="entry name" value="Epimerase"/>
    <property type="match status" value="1"/>
</dbReference>
<evidence type="ECO:0000313" key="15">
    <source>
        <dbReference type="Proteomes" id="UP000662466"/>
    </source>
</evidence>
<dbReference type="CDD" id="cd07011">
    <property type="entry name" value="cupin_PMI_type_I_N"/>
    <property type="match status" value="1"/>
</dbReference>
<dbReference type="InterPro" id="IPR011051">
    <property type="entry name" value="RmlC_Cupin_sf"/>
</dbReference>
<comment type="cofactor">
    <cofactor evidence="2">
        <name>Zn(2+)</name>
        <dbReference type="ChEBI" id="CHEBI:29105"/>
    </cofactor>
</comment>
<dbReference type="InterPro" id="IPR014710">
    <property type="entry name" value="RmlC-like_jellyroll"/>
</dbReference>